<dbReference type="PANTHER" id="PTHR23132:SF23">
    <property type="entry name" value="D-ALANINE--D-ALANINE LIGASE B"/>
    <property type="match status" value="1"/>
</dbReference>
<dbReference type="PANTHER" id="PTHR23132">
    <property type="entry name" value="D-ALANINE--D-ALANINE LIGASE"/>
    <property type="match status" value="1"/>
</dbReference>
<dbReference type="GO" id="GO:0005737">
    <property type="term" value="C:cytoplasm"/>
    <property type="evidence" value="ECO:0007669"/>
    <property type="project" value="UniProtKB-SubCell"/>
</dbReference>
<evidence type="ECO:0000256" key="4">
    <source>
        <dbReference type="ARBA" id="ARBA00022598"/>
    </source>
</evidence>
<dbReference type="GO" id="GO:0008360">
    <property type="term" value="P:regulation of cell shape"/>
    <property type="evidence" value="ECO:0007669"/>
    <property type="project" value="UniProtKB-KW"/>
</dbReference>
<evidence type="ECO:0000256" key="1">
    <source>
        <dbReference type="ARBA" id="ARBA00004496"/>
    </source>
</evidence>
<evidence type="ECO:0000256" key="5">
    <source>
        <dbReference type="ARBA" id="ARBA00022741"/>
    </source>
</evidence>
<reference evidence="12 13" key="1">
    <citation type="submission" date="2018-05" db="EMBL/GenBank/DDBJ databases">
        <title>A metagenomic window into the 2 km-deep terrestrial subsurface aquifer revealed taxonomically and functionally diverse microbial community comprising novel uncultured bacterial lineages.</title>
        <authorList>
            <person name="Kadnikov V.V."/>
            <person name="Mardanov A.V."/>
            <person name="Beletsky A.V."/>
            <person name="Banks D."/>
            <person name="Pimenov N.V."/>
            <person name="Frank Y.A."/>
            <person name="Karnachuk O.V."/>
            <person name="Ravin N.V."/>
        </authorList>
    </citation>
    <scope>NUCLEOTIDE SEQUENCE [LARGE SCALE GENOMIC DNA]</scope>
    <source>
        <strain evidence="12">BY5</strain>
    </source>
</reference>
<name>A0A367ZQA3_9BACT</name>
<evidence type="ECO:0000313" key="12">
    <source>
        <dbReference type="EMBL" id="RCK80293.1"/>
    </source>
</evidence>
<protein>
    <submittedName>
        <fullName evidence="12">D-alanine--D-alanine ligase</fullName>
    </submittedName>
</protein>
<dbReference type="PROSITE" id="PS00844">
    <property type="entry name" value="DALA_DALA_LIGASE_2"/>
    <property type="match status" value="1"/>
</dbReference>
<keyword evidence="4 12" id="KW-0436">Ligase</keyword>
<sequence>MRLALAVNRSTAYQPTAGAPDDEYEEFDSPETVQAIADTIAGFGHQVEILEADRTFPRALEAGRFDFVFNISEGLSGRSREAQVPAVCDMLGIPFTGSDAVTMGLTLDKDLARRAVVGPDVRVAPGRVFHRPDRIDLRGLRFPVFAKPNAEGSSKGIRNSSRLASEAEARERIARLLQEYRGPVLVEEFLPGAECTVGVLGNREPRVVGIMEIAPRQKRVEEFVYSLETKRDYLNQVDYHVPPRFPPATVAAIEKTALAAYEALGCRDFARIDIRLDGAGVPHFIEANPLPGLSPVKGDMVILARGAGMEYRELIGRILDLAFIRAGVPHQRQFSDAFR</sequence>
<dbReference type="Gene3D" id="3.30.470.20">
    <property type="entry name" value="ATP-grasp fold, B domain"/>
    <property type="match status" value="1"/>
</dbReference>
<evidence type="ECO:0000256" key="6">
    <source>
        <dbReference type="ARBA" id="ARBA00022840"/>
    </source>
</evidence>
<dbReference type="InterPro" id="IPR013815">
    <property type="entry name" value="ATP_grasp_subdomain_1"/>
</dbReference>
<evidence type="ECO:0000256" key="7">
    <source>
        <dbReference type="ARBA" id="ARBA00022960"/>
    </source>
</evidence>
<dbReference type="GO" id="GO:0009252">
    <property type="term" value="P:peptidoglycan biosynthetic process"/>
    <property type="evidence" value="ECO:0007669"/>
    <property type="project" value="UniProtKB-KW"/>
</dbReference>
<comment type="similarity">
    <text evidence="2">Belongs to the D-alanine--D-alanine ligase family.</text>
</comment>
<comment type="caution">
    <text evidence="12">The sequence shown here is derived from an EMBL/GenBank/DDBJ whole genome shotgun (WGS) entry which is preliminary data.</text>
</comment>
<evidence type="ECO:0000313" key="13">
    <source>
        <dbReference type="Proteomes" id="UP000252355"/>
    </source>
</evidence>
<organism evidence="12 13">
    <name type="scientific">Candidatus Ozemobacter sibiricus</name>
    <dbReference type="NCBI Taxonomy" id="2268124"/>
    <lineage>
        <taxon>Bacteria</taxon>
        <taxon>Candidatus Ozemobacteria</taxon>
        <taxon>Candidatus Ozemobacterales</taxon>
        <taxon>Candidatus Ozemobacteraceae</taxon>
        <taxon>Candidatus Ozemobacter</taxon>
    </lineage>
</organism>
<keyword evidence="3" id="KW-0963">Cytoplasm</keyword>
<evidence type="ECO:0000256" key="9">
    <source>
        <dbReference type="ARBA" id="ARBA00023316"/>
    </source>
</evidence>
<dbReference type="Pfam" id="PF07478">
    <property type="entry name" value="Dala_Dala_lig_C"/>
    <property type="match status" value="1"/>
</dbReference>
<keyword evidence="9" id="KW-0961">Cell wall biogenesis/degradation</keyword>
<keyword evidence="8" id="KW-0573">Peptidoglycan synthesis</keyword>
<evidence type="ECO:0000256" key="3">
    <source>
        <dbReference type="ARBA" id="ARBA00022490"/>
    </source>
</evidence>
<dbReference type="Proteomes" id="UP000252355">
    <property type="component" value="Unassembled WGS sequence"/>
</dbReference>
<dbReference type="InterPro" id="IPR016185">
    <property type="entry name" value="PreATP-grasp_dom_sf"/>
</dbReference>
<dbReference type="AlphaFoldDB" id="A0A367ZQA3"/>
<feature type="domain" description="ATP-grasp" evidence="11">
    <location>
        <begin position="113"/>
        <end position="320"/>
    </location>
</feature>
<dbReference type="GO" id="GO:0005524">
    <property type="term" value="F:ATP binding"/>
    <property type="evidence" value="ECO:0007669"/>
    <property type="project" value="UniProtKB-UniRule"/>
</dbReference>
<gene>
    <name evidence="12" type="ORF">OZSIB_3475</name>
</gene>
<proteinExistence type="inferred from homology"/>
<keyword evidence="5 10" id="KW-0547">Nucleotide-binding</keyword>
<dbReference type="GO" id="GO:0008716">
    <property type="term" value="F:D-alanine-D-alanine ligase activity"/>
    <property type="evidence" value="ECO:0007669"/>
    <property type="project" value="InterPro"/>
</dbReference>
<dbReference type="GO" id="GO:0071555">
    <property type="term" value="P:cell wall organization"/>
    <property type="evidence" value="ECO:0007669"/>
    <property type="project" value="UniProtKB-KW"/>
</dbReference>
<dbReference type="InterPro" id="IPR000291">
    <property type="entry name" value="D-Ala_lig_Van_CS"/>
</dbReference>
<keyword evidence="6 10" id="KW-0067">ATP-binding</keyword>
<accession>A0A367ZQA3</accession>
<evidence type="ECO:0000256" key="10">
    <source>
        <dbReference type="PROSITE-ProRule" id="PRU00409"/>
    </source>
</evidence>
<dbReference type="GO" id="GO:0046872">
    <property type="term" value="F:metal ion binding"/>
    <property type="evidence" value="ECO:0007669"/>
    <property type="project" value="InterPro"/>
</dbReference>
<dbReference type="SUPFAM" id="SSF56059">
    <property type="entry name" value="Glutathione synthetase ATP-binding domain-like"/>
    <property type="match status" value="1"/>
</dbReference>
<comment type="subcellular location">
    <subcellularLocation>
        <location evidence="1">Cytoplasm</location>
    </subcellularLocation>
</comment>
<dbReference type="Gene3D" id="3.30.1490.20">
    <property type="entry name" value="ATP-grasp fold, A domain"/>
    <property type="match status" value="1"/>
</dbReference>
<evidence type="ECO:0000256" key="8">
    <source>
        <dbReference type="ARBA" id="ARBA00022984"/>
    </source>
</evidence>
<dbReference type="EMBL" id="QOQW01000007">
    <property type="protein sequence ID" value="RCK80293.1"/>
    <property type="molecule type" value="Genomic_DNA"/>
</dbReference>
<dbReference type="PROSITE" id="PS50975">
    <property type="entry name" value="ATP_GRASP"/>
    <property type="match status" value="1"/>
</dbReference>
<evidence type="ECO:0000256" key="2">
    <source>
        <dbReference type="ARBA" id="ARBA00010871"/>
    </source>
</evidence>
<dbReference type="InterPro" id="IPR011761">
    <property type="entry name" value="ATP-grasp"/>
</dbReference>
<keyword evidence="7" id="KW-0133">Cell shape</keyword>
<dbReference type="SUPFAM" id="SSF52440">
    <property type="entry name" value="PreATP-grasp domain"/>
    <property type="match status" value="1"/>
</dbReference>
<dbReference type="Gene3D" id="3.40.50.20">
    <property type="match status" value="1"/>
</dbReference>
<dbReference type="InterPro" id="IPR011095">
    <property type="entry name" value="Dala_Dala_lig_C"/>
</dbReference>
<evidence type="ECO:0000259" key="11">
    <source>
        <dbReference type="PROSITE" id="PS50975"/>
    </source>
</evidence>